<evidence type="ECO:0000256" key="7">
    <source>
        <dbReference type="ARBA" id="ARBA00023136"/>
    </source>
</evidence>
<keyword evidence="4" id="KW-0812">Transmembrane</keyword>
<dbReference type="PANTHER" id="PTHR12137:SF63">
    <property type="entry name" value="CARBOHYDRATE SULFOTRANSFERASE"/>
    <property type="match status" value="1"/>
</dbReference>
<dbReference type="GO" id="GO:0016051">
    <property type="term" value="P:carbohydrate biosynthetic process"/>
    <property type="evidence" value="ECO:0007669"/>
    <property type="project" value="InterPro"/>
</dbReference>
<dbReference type="EC" id="2.8.2.-" evidence="9"/>
<comment type="similarity">
    <text evidence="2 9">Belongs to the sulfotransferase 2 family.</text>
</comment>
<keyword evidence="10" id="KW-1185">Reference proteome</keyword>
<evidence type="ECO:0000256" key="5">
    <source>
        <dbReference type="ARBA" id="ARBA00022989"/>
    </source>
</evidence>
<dbReference type="AlphaFoldDB" id="A0A7F5QY53"/>
<evidence type="ECO:0000256" key="8">
    <source>
        <dbReference type="ARBA" id="ARBA00023180"/>
    </source>
</evidence>
<protein>
    <recommendedName>
        <fullName evidence="9">Carbohydrate sulfotransferase</fullName>
        <ecNumber evidence="9">2.8.2.-</ecNumber>
    </recommendedName>
</protein>
<dbReference type="InParanoid" id="A0A7F5QY53"/>
<evidence type="ECO:0000256" key="1">
    <source>
        <dbReference type="ARBA" id="ARBA00004323"/>
    </source>
</evidence>
<evidence type="ECO:0000256" key="6">
    <source>
        <dbReference type="ARBA" id="ARBA00023034"/>
    </source>
</evidence>
<evidence type="ECO:0000256" key="4">
    <source>
        <dbReference type="ARBA" id="ARBA00022692"/>
    </source>
</evidence>
<comment type="subcellular location">
    <subcellularLocation>
        <location evidence="1 9">Golgi apparatus membrane</location>
        <topology evidence="1 9">Single-pass type II membrane protein</topology>
    </subcellularLocation>
</comment>
<organism evidence="10 11">
    <name type="scientific">Agrilus planipennis</name>
    <name type="common">Emerald ash borer</name>
    <name type="synonym">Agrilus marcopoli</name>
    <dbReference type="NCBI Taxonomy" id="224129"/>
    <lineage>
        <taxon>Eukaryota</taxon>
        <taxon>Metazoa</taxon>
        <taxon>Ecdysozoa</taxon>
        <taxon>Arthropoda</taxon>
        <taxon>Hexapoda</taxon>
        <taxon>Insecta</taxon>
        <taxon>Pterygota</taxon>
        <taxon>Neoptera</taxon>
        <taxon>Endopterygota</taxon>
        <taxon>Coleoptera</taxon>
        <taxon>Polyphaga</taxon>
        <taxon>Elateriformia</taxon>
        <taxon>Buprestoidea</taxon>
        <taxon>Buprestidae</taxon>
        <taxon>Agrilinae</taxon>
        <taxon>Agrilus</taxon>
    </lineage>
</organism>
<accession>A0A7F5QY53</accession>
<keyword evidence="9" id="KW-0735">Signal-anchor</keyword>
<dbReference type="InterPro" id="IPR018011">
    <property type="entry name" value="Carb_sulfotrans_8-10"/>
</dbReference>
<dbReference type="OrthoDB" id="2019940at2759"/>
<dbReference type="GeneID" id="108735425"/>
<dbReference type="Proteomes" id="UP000192223">
    <property type="component" value="Unplaced"/>
</dbReference>
<dbReference type="Pfam" id="PF03567">
    <property type="entry name" value="Sulfotransfer_2"/>
    <property type="match status" value="1"/>
</dbReference>
<reference evidence="11" key="1">
    <citation type="submission" date="2025-08" db="UniProtKB">
        <authorList>
            <consortium name="RefSeq"/>
        </authorList>
    </citation>
    <scope>IDENTIFICATION</scope>
    <source>
        <tissue evidence="11">Entire body</tissue>
    </source>
</reference>
<dbReference type="GO" id="GO:0000139">
    <property type="term" value="C:Golgi membrane"/>
    <property type="evidence" value="ECO:0007669"/>
    <property type="project" value="UniProtKB-SubCell"/>
</dbReference>
<gene>
    <name evidence="11" type="primary">LOC108735425</name>
</gene>
<keyword evidence="5" id="KW-1133">Transmembrane helix</keyword>
<dbReference type="GO" id="GO:0008146">
    <property type="term" value="F:sulfotransferase activity"/>
    <property type="evidence" value="ECO:0007669"/>
    <property type="project" value="InterPro"/>
</dbReference>
<evidence type="ECO:0000256" key="3">
    <source>
        <dbReference type="ARBA" id="ARBA00022679"/>
    </source>
</evidence>
<dbReference type="FunCoup" id="A0A7F5QY53">
    <property type="interactions" value="10"/>
</dbReference>
<evidence type="ECO:0000256" key="9">
    <source>
        <dbReference type="RuleBase" id="RU364020"/>
    </source>
</evidence>
<evidence type="ECO:0000313" key="10">
    <source>
        <dbReference type="Proteomes" id="UP000192223"/>
    </source>
</evidence>
<keyword evidence="6 9" id="KW-0333">Golgi apparatus</keyword>
<keyword evidence="9" id="KW-0119">Carbohydrate metabolism</keyword>
<dbReference type="PANTHER" id="PTHR12137">
    <property type="entry name" value="CARBOHYDRATE SULFOTRANSFERASE"/>
    <property type="match status" value="1"/>
</dbReference>
<name>A0A7F5QY53_AGRPL</name>
<dbReference type="InterPro" id="IPR005331">
    <property type="entry name" value="Sulfotransferase"/>
</dbReference>
<dbReference type="RefSeq" id="XP_025830160.1">
    <property type="nucleotide sequence ID" value="XM_025974375.1"/>
</dbReference>
<keyword evidence="8 9" id="KW-0325">Glycoprotein</keyword>
<evidence type="ECO:0000256" key="2">
    <source>
        <dbReference type="ARBA" id="ARBA00006339"/>
    </source>
</evidence>
<evidence type="ECO:0000313" key="11">
    <source>
        <dbReference type="RefSeq" id="XP_025830160.1"/>
    </source>
</evidence>
<sequence length="285" mass="34083">MQILKYNMLNKLLTIISKTYAKRRRYKCRKVSALTIVLLSLLIFWAITECIRTFSNGQLRIMAEHTDYYTETKTWDDVEKRNERRRNHLRKMCKLLGLNKVGNDSLHEPNPWEFLINRKHHLVWCNVFKAASSSWMYNFNVLAGYNQKILNDVKQVPVSLARKHYPRPSVKELEEAIENSLSFIIVRHPLERLLSAYRDKILLSKPGSYHQKLGFQIIARYRSESDKRMFFRRRWPTFSEFVMYLLDLAKFNKPFDMHWALVTQFCTPCMFNFKFIAHTETLEVS</sequence>
<keyword evidence="7" id="KW-0472">Membrane</keyword>
<keyword evidence="3 9" id="KW-0808">Transferase</keyword>
<proteinExistence type="inferred from homology"/>